<comment type="catalytic activity">
    <reaction evidence="11">
        <text>[GlcNAc-(1-&gt;4)-Mur2Ac(oyl-L-Ala-gamma-D-Glu-L-Lys-D-Ala-D-Ala)](n)-di-trans,octa-cis-undecaprenyl diphosphate + beta-D-GlcNAc-(1-&gt;4)-Mur2Ac(oyl-L-Ala-gamma-D-Glu-L-Lys-D-Ala-D-Ala)-di-trans,octa-cis-undecaprenyl diphosphate = [GlcNAc-(1-&gt;4)-Mur2Ac(oyl-L-Ala-gamma-D-Glu-L-Lys-D-Ala-D-Ala)](n+1)-di-trans,octa-cis-undecaprenyl diphosphate + di-trans,octa-cis-undecaprenyl diphosphate + H(+)</text>
        <dbReference type="Rhea" id="RHEA:23708"/>
        <dbReference type="Rhea" id="RHEA-COMP:9602"/>
        <dbReference type="Rhea" id="RHEA-COMP:9603"/>
        <dbReference type="ChEBI" id="CHEBI:15378"/>
        <dbReference type="ChEBI" id="CHEBI:58405"/>
        <dbReference type="ChEBI" id="CHEBI:60033"/>
        <dbReference type="ChEBI" id="CHEBI:78435"/>
        <dbReference type="EC" id="2.4.99.28"/>
    </reaction>
</comment>
<evidence type="ECO:0000256" key="7">
    <source>
        <dbReference type="ARBA" id="ARBA00022984"/>
    </source>
</evidence>
<feature type="transmembrane region" description="Helical" evidence="11">
    <location>
        <begin position="7"/>
        <end position="24"/>
    </location>
</feature>
<comment type="function">
    <text evidence="11">Peptidoglycan polymerase that catalyzes glycan chain elongation from lipid-linked precursors.</text>
</comment>
<dbReference type="Pfam" id="PF00912">
    <property type="entry name" value="Transgly"/>
    <property type="match status" value="1"/>
</dbReference>
<dbReference type="InterPro" id="IPR023346">
    <property type="entry name" value="Lysozyme-like_dom_sf"/>
</dbReference>
<keyword evidence="9 11" id="KW-0472">Membrane</keyword>
<evidence type="ECO:0000256" key="5">
    <source>
        <dbReference type="ARBA" id="ARBA00022692"/>
    </source>
</evidence>
<evidence type="ECO:0000256" key="3">
    <source>
        <dbReference type="ARBA" id="ARBA00022676"/>
    </source>
</evidence>
<keyword evidence="7 11" id="KW-0573">Peptidoglycan synthesis</keyword>
<dbReference type="Proteomes" id="UP000246278">
    <property type="component" value="Unassembled WGS sequence"/>
</dbReference>
<dbReference type="OrthoDB" id="9766909at2"/>
<evidence type="ECO:0000256" key="2">
    <source>
        <dbReference type="ARBA" id="ARBA00022519"/>
    </source>
</evidence>
<feature type="domain" description="Glycosyl transferase family 51" evidence="12">
    <location>
        <begin position="57"/>
        <end position="223"/>
    </location>
</feature>
<proteinExistence type="inferred from homology"/>
<dbReference type="GO" id="GO:0008360">
    <property type="term" value="P:regulation of cell shape"/>
    <property type="evidence" value="ECO:0007669"/>
    <property type="project" value="UniProtKB-KW"/>
</dbReference>
<dbReference type="InterPro" id="IPR011812">
    <property type="entry name" value="Pep_trsgly"/>
</dbReference>
<dbReference type="RefSeq" id="WP_110023054.1">
    <property type="nucleotide sequence ID" value="NZ_PDNZ01000003.1"/>
</dbReference>
<evidence type="ECO:0000259" key="12">
    <source>
        <dbReference type="Pfam" id="PF00912"/>
    </source>
</evidence>
<dbReference type="InterPro" id="IPR036950">
    <property type="entry name" value="PBP_transglycosylase"/>
</dbReference>
<dbReference type="GO" id="GO:0008955">
    <property type="term" value="F:peptidoglycan glycosyltransferase activity"/>
    <property type="evidence" value="ECO:0007669"/>
    <property type="project" value="UniProtKB-UniRule"/>
</dbReference>
<keyword evidence="3 11" id="KW-0328">Glycosyltransferase</keyword>
<evidence type="ECO:0000313" key="13">
    <source>
        <dbReference type="EMBL" id="PWW82576.1"/>
    </source>
</evidence>
<keyword evidence="8 11" id="KW-1133">Transmembrane helix</keyword>
<evidence type="ECO:0000256" key="10">
    <source>
        <dbReference type="ARBA" id="ARBA00023316"/>
    </source>
</evidence>
<protein>
    <recommendedName>
        <fullName evidence="11">Biosynthetic peptidoglycan transglycosylase</fullName>
        <ecNumber evidence="11">2.4.99.28</ecNumber>
    </recommendedName>
    <alternativeName>
        <fullName evidence="11">Glycan polymerase</fullName>
    </alternativeName>
    <alternativeName>
        <fullName evidence="11">Peptidoglycan glycosyltransferase MtgA</fullName>
        <shortName evidence="11">PGT</shortName>
    </alternativeName>
</protein>
<keyword evidence="2" id="KW-0997">Cell inner membrane</keyword>
<dbReference type="UniPathway" id="UPA00219"/>
<keyword evidence="4 11" id="KW-0808">Transferase</keyword>
<organism evidence="13 14">
    <name type="scientific">Prosthecochloris marina</name>
    <dbReference type="NCBI Taxonomy" id="2017681"/>
    <lineage>
        <taxon>Bacteria</taxon>
        <taxon>Pseudomonadati</taxon>
        <taxon>Chlorobiota</taxon>
        <taxon>Chlorobiia</taxon>
        <taxon>Chlorobiales</taxon>
        <taxon>Chlorobiaceae</taxon>
        <taxon>Prosthecochloris</taxon>
    </lineage>
</organism>
<dbReference type="EMBL" id="PDNZ01000003">
    <property type="protein sequence ID" value="PWW82576.1"/>
    <property type="molecule type" value="Genomic_DNA"/>
</dbReference>
<comment type="similarity">
    <text evidence="11">Belongs to the glycosyltransferase 51 family.</text>
</comment>
<keyword evidence="5 11" id="KW-0812">Transmembrane</keyword>
<comment type="pathway">
    <text evidence="11">Cell wall biogenesis; peptidoglycan biosynthesis.</text>
</comment>
<evidence type="ECO:0000256" key="8">
    <source>
        <dbReference type="ARBA" id="ARBA00022989"/>
    </source>
</evidence>
<dbReference type="NCBIfam" id="TIGR02070">
    <property type="entry name" value="mono_pep_trsgly"/>
    <property type="match status" value="1"/>
</dbReference>
<comment type="caution">
    <text evidence="13">The sequence shown here is derived from an EMBL/GenBank/DDBJ whole genome shotgun (WGS) entry which is preliminary data.</text>
</comment>
<sequence>MKLITQIIGLFLLLVLFDIGRYWFVPDVKELQENNPEKTAFMQYRERQWEIEGDEKTISKDWVPLTRISRYVQDAVLISEDDKFWEHDGFDYGAIELAIEKNIEKRRFAFGASTITQQLAKNLYLSPSKNPVRKIKEAILTWRLERSLSKKRILELYLNVVEWGDGIFGIEKAALYYYGKRARSLTARQAARLAAVLPNPRKYTPESASPYVRRKAERIYRIMRKRGVVSFVKPGS</sequence>
<dbReference type="EC" id="2.4.99.28" evidence="11"/>
<evidence type="ECO:0000313" key="14">
    <source>
        <dbReference type="Proteomes" id="UP000246278"/>
    </source>
</evidence>
<dbReference type="GO" id="GO:0005886">
    <property type="term" value="C:plasma membrane"/>
    <property type="evidence" value="ECO:0007669"/>
    <property type="project" value="UniProtKB-SubCell"/>
</dbReference>
<dbReference type="SUPFAM" id="SSF53955">
    <property type="entry name" value="Lysozyme-like"/>
    <property type="match status" value="1"/>
</dbReference>
<evidence type="ECO:0000256" key="11">
    <source>
        <dbReference type="HAMAP-Rule" id="MF_00766"/>
    </source>
</evidence>
<dbReference type="AlphaFoldDB" id="A0A317TAE0"/>
<comment type="subcellular location">
    <subcellularLocation>
        <location evidence="11">Cell membrane</location>
        <topology evidence="11">Single-pass membrane protein</topology>
    </subcellularLocation>
</comment>
<gene>
    <name evidence="11" type="primary">mtgA</name>
    <name evidence="13" type="ORF">CR164_05450</name>
</gene>
<name>A0A317TAE0_9CHLB</name>
<evidence type="ECO:0000256" key="4">
    <source>
        <dbReference type="ARBA" id="ARBA00022679"/>
    </source>
</evidence>
<evidence type="ECO:0000256" key="1">
    <source>
        <dbReference type="ARBA" id="ARBA00022475"/>
    </source>
</evidence>
<dbReference type="InterPro" id="IPR001264">
    <property type="entry name" value="Glyco_trans_51"/>
</dbReference>
<dbReference type="GO" id="GO:0009274">
    <property type="term" value="C:peptidoglycan-based cell wall"/>
    <property type="evidence" value="ECO:0007669"/>
    <property type="project" value="InterPro"/>
</dbReference>
<keyword evidence="1 11" id="KW-1003">Cell membrane</keyword>
<accession>A0A317TAE0</accession>
<dbReference type="HAMAP" id="MF_00766">
    <property type="entry name" value="PGT_MtgA"/>
    <property type="match status" value="1"/>
</dbReference>
<keyword evidence="14" id="KW-1185">Reference proteome</keyword>
<reference evidence="14" key="1">
    <citation type="submission" date="2017-10" db="EMBL/GenBank/DDBJ databases">
        <authorList>
            <person name="Gaisin V.A."/>
            <person name="Rysina M.S."/>
            <person name="Grouzdev D.S."/>
        </authorList>
    </citation>
    <scope>NUCLEOTIDE SEQUENCE [LARGE SCALE GENOMIC DNA]</scope>
    <source>
        <strain evidence="14">V1</strain>
    </source>
</reference>
<dbReference type="GO" id="GO:0016763">
    <property type="term" value="F:pentosyltransferase activity"/>
    <property type="evidence" value="ECO:0007669"/>
    <property type="project" value="InterPro"/>
</dbReference>
<evidence type="ECO:0000256" key="6">
    <source>
        <dbReference type="ARBA" id="ARBA00022960"/>
    </source>
</evidence>
<evidence type="ECO:0000256" key="9">
    <source>
        <dbReference type="ARBA" id="ARBA00023136"/>
    </source>
</evidence>
<dbReference type="PANTHER" id="PTHR30400">
    <property type="entry name" value="MONOFUNCTIONAL BIOSYNTHETIC PEPTIDOGLYCAN TRANSGLYCOSYLASE"/>
    <property type="match status" value="1"/>
</dbReference>
<keyword evidence="10 11" id="KW-0961">Cell wall biogenesis/degradation</keyword>
<dbReference type="PANTHER" id="PTHR30400:SF0">
    <property type="entry name" value="BIOSYNTHETIC PEPTIDOGLYCAN TRANSGLYCOSYLASE"/>
    <property type="match status" value="1"/>
</dbReference>
<dbReference type="GO" id="GO:0071555">
    <property type="term" value="P:cell wall organization"/>
    <property type="evidence" value="ECO:0007669"/>
    <property type="project" value="UniProtKB-KW"/>
</dbReference>
<keyword evidence="6 11" id="KW-0133">Cell shape</keyword>
<dbReference type="GO" id="GO:0009252">
    <property type="term" value="P:peptidoglycan biosynthetic process"/>
    <property type="evidence" value="ECO:0007669"/>
    <property type="project" value="UniProtKB-UniRule"/>
</dbReference>
<dbReference type="Gene3D" id="1.10.3810.10">
    <property type="entry name" value="Biosynthetic peptidoglycan transglycosylase-like"/>
    <property type="match status" value="1"/>
</dbReference>